<evidence type="ECO:0000256" key="3">
    <source>
        <dbReference type="ARBA" id="ARBA00023235"/>
    </source>
</evidence>
<dbReference type="Proteomes" id="UP000321635">
    <property type="component" value="Unassembled WGS sequence"/>
</dbReference>
<evidence type="ECO:0000256" key="1">
    <source>
        <dbReference type="ARBA" id="ARBA00004275"/>
    </source>
</evidence>
<dbReference type="GO" id="GO:0004165">
    <property type="term" value="F:delta(3)-delta(2)-enoyl-CoA isomerase activity"/>
    <property type="evidence" value="ECO:0007669"/>
    <property type="project" value="UniProtKB-ARBA"/>
</dbReference>
<reference evidence="4 5" key="1">
    <citation type="submission" date="2019-07" db="EMBL/GenBank/DDBJ databases">
        <title>Whole genome shotgun sequence of Acetobacter nitrogenifigens NBRC 105050.</title>
        <authorList>
            <person name="Hosoyama A."/>
            <person name="Uohara A."/>
            <person name="Ohji S."/>
            <person name="Ichikawa N."/>
        </authorList>
    </citation>
    <scope>NUCLEOTIDE SEQUENCE [LARGE SCALE GENOMIC DNA]</scope>
    <source>
        <strain evidence="4 5">NBRC 105050</strain>
    </source>
</reference>
<keyword evidence="5" id="KW-1185">Reference proteome</keyword>
<gene>
    <name evidence="4" type="ORF">ANI02nite_08140</name>
</gene>
<dbReference type="EMBL" id="BJYF01000003">
    <property type="protein sequence ID" value="GEN58930.1"/>
    <property type="molecule type" value="Genomic_DNA"/>
</dbReference>
<comment type="subcellular location">
    <subcellularLocation>
        <location evidence="1">Peroxisome</location>
    </subcellularLocation>
</comment>
<comment type="caution">
    <text evidence="4">The sequence shown here is derived from an EMBL/GenBank/DDBJ whole genome shotgun (WGS) entry which is preliminary data.</text>
</comment>
<keyword evidence="3" id="KW-0413">Isomerase</keyword>
<name>A0A511X7L0_9PROT</name>
<keyword evidence="2" id="KW-0576">Peroxisome</keyword>
<dbReference type="InterPro" id="IPR001753">
    <property type="entry name" value="Enoyl-CoA_hydra/iso"/>
</dbReference>
<dbReference type="CDD" id="cd06558">
    <property type="entry name" value="crotonase-like"/>
    <property type="match status" value="1"/>
</dbReference>
<proteinExistence type="predicted"/>
<dbReference type="InterPro" id="IPR051053">
    <property type="entry name" value="ECH/Chromodomain_protein"/>
</dbReference>
<accession>A0A511X7L0</accession>
<dbReference type="Gene3D" id="3.90.226.10">
    <property type="entry name" value="2-enoyl-CoA Hydratase, Chain A, domain 1"/>
    <property type="match status" value="1"/>
</dbReference>
<dbReference type="AlphaFoldDB" id="A0A511X7L0"/>
<organism evidence="4 5">
    <name type="scientific">Acetobacter nitrogenifigens DSM 23921 = NBRC 105050</name>
    <dbReference type="NCBI Taxonomy" id="1120919"/>
    <lineage>
        <taxon>Bacteria</taxon>
        <taxon>Pseudomonadati</taxon>
        <taxon>Pseudomonadota</taxon>
        <taxon>Alphaproteobacteria</taxon>
        <taxon>Acetobacterales</taxon>
        <taxon>Acetobacteraceae</taxon>
        <taxon>Acetobacter</taxon>
    </lineage>
</organism>
<dbReference type="InterPro" id="IPR029045">
    <property type="entry name" value="ClpP/crotonase-like_dom_sf"/>
</dbReference>
<dbReference type="PANTHER" id="PTHR43684">
    <property type="match status" value="1"/>
</dbReference>
<dbReference type="SUPFAM" id="SSF52096">
    <property type="entry name" value="ClpP/crotonase"/>
    <property type="match status" value="1"/>
</dbReference>
<evidence type="ECO:0000256" key="2">
    <source>
        <dbReference type="ARBA" id="ARBA00023140"/>
    </source>
</evidence>
<dbReference type="Pfam" id="PF00378">
    <property type="entry name" value="ECH_1"/>
    <property type="match status" value="1"/>
</dbReference>
<evidence type="ECO:0000313" key="5">
    <source>
        <dbReference type="Proteomes" id="UP000321635"/>
    </source>
</evidence>
<evidence type="ECO:0000313" key="4">
    <source>
        <dbReference type="EMBL" id="GEN58930.1"/>
    </source>
</evidence>
<dbReference type="PANTHER" id="PTHR43684:SF1">
    <property type="entry name" value="ENOYL-COA DELTA ISOMERASE 2"/>
    <property type="match status" value="1"/>
</dbReference>
<protein>
    <submittedName>
        <fullName evidence="4">Enoyl-CoA hydratase</fullName>
    </submittedName>
</protein>
<sequence length="266" mass="28108">MRDGAHRNGEPDVTDLVKVHKSDGVLTLVMNRPEKKNALTDAMYGVLADALLAAQTDASTRAILIRGEGEAFTAGNDLGEFAAMAAGSGLRNVTRFIEALATNVKPLVAAAHGHAVGVGTTMLLHCDYVLLADDIRLSTPFVSLALVPEAASSLLLPARIGHARAFAMLALGETVGAEDALAWGLANRITSREGLTGAAEAIAARLVTLPAGAVAATRRLMRDSETVLARMNAETEEFSRRLTSPEAREAFTAFAERRAPDFSRFS</sequence>
<dbReference type="STRING" id="1120919.GCA_000429165_00834"/>